<dbReference type="Proteomes" id="UP001145114">
    <property type="component" value="Unassembled WGS sequence"/>
</dbReference>
<organism evidence="1 2">
    <name type="scientific">Spiromyces aspiralis</name>
    <dbReference type="NCBI Taxonomy" id="68401"/>
    <lineage>
        <taxon>Eukaryota</taxon>
        <taxon>Fungi</taxon>
        <taxon>Fungi incertae sedis</taxon>
        <taxon>Zoopagomycota</taxon>
        <taxon>Kickxellomycotina</taxon>
        <taxon>Kickxellomycetes</taxon>
        <taxon>Kickxellales</taxon>
        <taxon>Kickxellaceae</taxon>
        <taxon>Spiromyces</taxon>
    </lineage>
</organism>
<name>A0ACC1HXW4_9FUNG</name>
<reference evidence="1" key="1">
    <citation type="submission" date="2022-06" db="EMBL/GenBank/DDBJ databases">
        <title>Phylogenomic reconstructions and comparative analyses of Kickxellomycotina fungi.</title>
        <authorList>
            <person name="Reynolds N.K."/>
            <person name="Stajich J.E."/>
            <person name="Barry K."/>
            <person name="Grigoriev I.V."/>
            <person name="Crous P."/>
            <person name="Smith M.E."/>
        </authorList>
    </citation>
    <scope>NUCLEOTIDE SEQUENCE</scope>
    <source>
        <strain evidence="1">RSA 2271</strain>
    </source>
</reference>
<accession>A0ACC1HXW4</accession>
<sequence>MPLIRIRPNLDLRAWARWALRTAFVARRPLHKPSSDIASGDLSKSTSHPSSQSRYSSDINRSALLPGELLVGQPDPISNIRPAKYYVPPDESDCERAYRQMLEEAHQFNHEFWKQNNERFIREKELFEQQVTNEKGKVSPEDLSVFYKRYLQGSRPQHAAYNKEWWRRNLAMIVPGIRAWAISLIRYRARSRLSMAKHAEQGFFDLDSSKNPVNDNRRLVEHDNVNRRKEKIRSYY</sequence>
<evidence type="ECO:0000313" key="1">
    <source>
        <dbReference type="EMBL" id="KAJ1680171.1"/>
    </source>
</evidence>
<dbReference type="EMBL" id="JAMZIH010000028">
    <property type="protein sequence ID" value="KAJ1680171.1"/>
    <property type="molecule type" value="Genomic_DNA"/>
</dbReference>
<protein>
    <submittedName>
        <fullName evidence="1">Apoptogenic protein 1, mitochondrial</fullName>
    </submittedName>
</protein>
<gene>
    <name evidence="1" type="primary">APOPT1</name>
    <name evidence="1" type="ORF">EV182_000548</name>
</gene>
<evidence type="ECO:0000313" key="2">
    <source>
        <dbReference type="Proteomes" id="UP001145114"/>
    </source>
</evidence>
<comment type="caution">
    <text evidence="1">The sequence shown here is derived from an EMBL/GenBank/DDBJ whole genome shotgun (WGS) entry which is preliminary data.</text>
</comment>
<proteinExistence type="predicted"/>
<keyword evidence="2" id="KW-1185">Reference proteome</keyword>